<dbReference type="EMBL" id="CABVHW010000005">
    <property type="protein sequence ID" value="VVN95103.1"/>
    <property type="molecule type" value="Genomic_DNA"/>
</dbReference>
<protein>
    <submittedName>
        <fullName evidence="1">Uncharacterized protein</fullName>
    </submittedName>
</protein>
<evidence type="ECO:0000313" key="2">
    <source>
        <dbReference type="Proteomes" id="UP000381093"/>
    </source>
</evidence>
<organism evidence="1 2">
    <name type="scientific">Pseudomonas fluorescens</name>
    <dbReference type="NCBI Taxonomy" id="294"/>
    <lineage>
        <taxon>Bacteria</taxon>
        <taxon>Pseudomonadati</taxon>
        <taxon>Pseudomonadota</taxon>
        <taxon>Gammaproteobacteria</taxon>
        <taxon>Pseudomonadales</taxon>
        <taxon>Pseudomonadaceae</taxon>
        <taxon>Pseudomonas</taxon>
    </lineage>
</organism>
<accession>A0A5E7CHM7</accession>
<evidence type="ECO:0000313" key="1">
    <source>
        <dbReference type="EMBL" id="VVN95103.1"/>
    </source>
</evidence>
<sequence>MWEPAREGGVSVEISIGWDGLFAGKPAPTGFVCWLTGLGLVRNCVSVEVFIGWDGLFAGKPAPTGFVG</sequence>
<dbReference type="Proteomes" id="UP000381093">
    <property type="component" value="Unassembled WGS sequence"/>
</dbReference>
<reference evidence="1 2" key="1">
    <citation type="submission" date="2019-09" db="EMBL/GenBank/DDBJ databases">
        <authorList>
            <person name="Chandra G."/>
            <person name="Truman W A."/>
        </authorList>
    </citation>
    <scope>NUCLEOTIDE SEQUENCE [LARGE SCALE GENOMIC DNA]</scope>
    <source>
        <strain evidence="1">PS710</strain>
    </source>
</reference>
<dbReference type="AlphaFoldDB" id="A0A5E7CHM7"/>
<gene>
    <name evidence="1" type="ORF">PS710_02202</name>
</gene>
<proteinExistence type="predicted"/>
<name>A0A5E7CHM7_PSEFL</name>